<keyword evidence="4" id="KW-1185">Reference proteome</keyword>
<dbReference type="SUPFAM" id="SSF53098">
    <property type="entry name" value="Ribonuclease H-like"/>
    <property type="match status" value="1"/>
</dbReference>
<evidence type="ECO:0000313" key="3">
    <source>
        <dbReference type="EMBL" id="KAE8703419.1"/>
    </source>
</evidence>
<dbReference type="Proteomes" id="UP000436088">
    <property type="component" value="Unassembled WGS sequence"/>
</dbReference>
<gene>
    <name evidence="3" type="ORF">F3Y22_tig00110469pilonHSYRG00008</name>
</gene>
<reference evidence="3" key="1">
    <citation type="submission" date="2019-09" db="EMBL/GenBank/DDBJ databases">
        <title>Draft genome information of white flower Hibiscus syriacus.</title>
        <authorList>
            <person name="Kim Y.-M."/>
        </authorList>
    </citation>
    <scope>NUCLEOTIDE SEQUENCE [LARGE SCALE GENOMIC DNA]</scope>
    <source>
        <strain evidence="3">YM2019G1</strain>
    </source>
</reference>
<sequence length="407" mass="46428">MKEKVGFKFTTRVQPFRLAEWDIDDKVTFFLSGIVRRFEALGEARRLEESLRPPRRWRVHEVAIQSSEAARGDEAMLLAIHPTTGGVYRVKQHLIEGFKNSKRCPKCPEHVWVEVRDYMIQKESGKNIDVFPTNEVEVDEYDEEDDDDVGEGGSKVPPLKKPKQKGPMDKFFAKKPEDILKGRKGGKQQTINEVCRKDLKDKACKEIARWFYDAGLPFNTASYDSFHIAMEAVAQFGPGFKPPSMHELRVPLLKNEVESTQNELKDYKKEWALKGCSILSDGWRDSTVQKDIVNFLVNSPKGSVFLKSLDVSEIKKDANTLFRMLDDMVEEIGEENVLQVVTDNASNYVKAGMMLEATRAHLYWTPCAAHCIDLMLEDIGKIPKVRNTLKSAIFMNGYIYNHVALST</sequence>
<evidence type="ECO:0000259" key="2">
    <source>
        <dbReference type="Pfam" id="PF04937"/>
    </source>
</evidence>
<dbReference type="Pfam" id="PF04937">
    <property type="entry name" value="DUF659"/>
    <property type="match status" value="1"/>
</dbReference>
<evidence type="ECO:0000313" key="4">
    <source>
        <dbReference type="Proteomes" id="UP000436088"/>
    </source>
</evidence>
<dbReference type="PANTHER" id="PTHR32166:SF122">
    <property type="entry name" value="OS09G0499600 PROTEIN"/>
    <property type="match status" value="1"/>
</dbReference>
<dbReference type="EMBL" id="VEPZ02001000">
    <property type="protein sequence ID" value="KAE8703419.1"/>
    <property type="molecule type" value="Genomic_DNA"/>
</dbReference>
<dbReference type="InterPro" id="IPR012337">
    <property type="entry name" value="RNaseH-like_sf"/>
</dbReference>
<feature type="compositionally biased region" description="Acidic residues" evidence="1">
    <location>
        <begin position="141"/>
        <end position="150"/>
    </location>
</feature>
<feature type="domain" description="DUF659" evidence="2">
    <location>
        <begin position="243"/>
        <end position="392"/>
    </location>
</feature>
<feature type="region of interest" description="Disordered" evidence="1">
    <location>
        <begin position="141"/>
        <end position="170"/>
    </location>
</feature>
<name>A0A6A3AKG9_HIBSY</name>
<organism evidence="3 4">
    <name type="scientific">Hibiscus syriacus</name>
    <name type="common">Rose of Sharon</name>
    <dbReference type="NCBI Taxonomy" id="106335"/>
    <lineage>
        <taxon>Eukaryota</taxon>
        <taxon>Viridiplantae</taxon>
        <taxon>Streptophyta</taxon>
        <taxon>Embryophyta</taxon>
        <taxon>Tracheophyta</taxon>
        <taxon>Spermatophyta</taxon>
        <taxon>Magnoliopsida</taxon>
        <taxon>eudicotyledons</taxon>
        <taxon>Gunneridae</taxon>
        <taxon>Pentapetalae</taxon>
        <taxon>rosids</taxon>
        <taxon>malvids</taxon>
        <taxon>Malvales</taxon>
        <taxon>Malvaceae</taxon>
        <taxon>Malvoideae</taxon>
        <taxon>Hibiscus</taxon>
    </lineage>
</organism>
<evidence type="ECO:0000256" key="1">
    <source>
        <dbReference type="SAM" id="MobiDB-lite"/>
    </source>
</evidence>
<dbReference type="InterPro" id="IPR007021">
    <property type="entry name" value="DUF659"/>
</dbReference>
<comment type="caution">
    <text evidence="3">The sequence shown here is derived from an EMBL/GenBank/DDBJ whole genome shotgun (WGS) entry which is preliminary data.</text>
</comment>
<proteinExistence type="predicted"/>
<dbReference type="PANTHER" id="PTHR32166">
    <property type="entry name" value="OSJNBA0013A04.12 PROTEIN"/>
    <property type="match status" value="1"/>
</dbReference>
<accession>A0A6A3AKG9</accession>
<protein>
    <recommendedName>
        <fullName evidence="2">DUF659 domain-containing protein</fullName>
    </recommendedName>
</protein>
<dbReference type="AlphaFoldDB" id="A0A6A3AKG9"/>